<evidence type="ECO:0000259" key="5">
    <source>
        <dbReference type="Pfam" id="PF00082"/>
    </source>
</evidence>
<keyword evidence="3" id="KW-0378">Hydrolase</keyword>
<dbReference type="InterPro" id="IPR000209">
    <property type="entry name" value="Peptidase_S8/S53_dom"/>
</dbReference>
<reference evidence="6" key="1">
    <citation type="journal article" date="2015" name="Nature">
        <title>Complex archaea that bridge the gap between prokaryotes and eukaryotes.</title>
        <authorList>
            <person name="Spang A."/>
            <person name="Saw J.H."/>
            <person name="Jorgensen S.L."/>
            <person name="Zaremba-Niedzwiedzka K."/>
            <person name="Martijn J."/>
            <person name="Lind A.E."/>
            <person name="van Eijk R."/>
            <person name="Schleper C."/>
            <person name="Guy L."/>
            <person name="Ettema T.J."/>
        </authorList>
    </citation>
    <scope>NUCLEOTIDE SEQUENCE</scope>
</reference>
<feature type="domain" description="Peptidase S8/S53" evidence="5">
    <location>
        <begin position="289"/>
        <end position="348"/>
    </location>
</feature>
<evidence type="ECO:0000256" key="1">
    <source>
        <dbReference type="ARBA" id="ARBA00011073"/>
    </source>
</evidence>
<evidence type="ECO:0000256" key="3">
    <source>
        <dbReference type="ARBA" id="ARBA00022801"/>
    </source>
</evidence>
<organism evidence="6">
    <name type="scientific">marine sediment metagenome</name>
    <dbReference type="NCBI Taxonomy" id="412755"/>
    <lineage>
        <taxon>unclassified sequences</taxon>
        <taxon>metagenomes</taxon>
        <taxon>ecological metagenomes</taxon>
    </lineage>
</organism>
<evidence type="ECO:0000256" key="2">
    <source>
        <dbReference type="ARBA" id="ARBA00022670"/>
    </source>
</evidence>
<dbReference type="InterPro" id="IPR011050">
    <property type="entry name" value="Pectin_lyase_fold/virulence"/>
</dbReference>
<dbReference type="EMBL" id="LAZR01060146">
    <property type="protein sequence ID" value="KKK66287.1"/>
    <property type="molecule type" value="Genomic_DNA"/>
</dbReference>
<comment type="similarity">
    <text evidence="1">Belongs to the peptidase S8 family.</text>
</comment>
<evidence type="ECO:0000256" key="4">
    <source>
        <dbReference type="ARBA" id="ARBA00022825"/>
    </source>
</evidence>
<keyword evidence="4" id="KW-0720">Serine protease</keyword>
<gene>
    <name evidence="6" type="ORF">LCGC14_2965620</name>
</gene>
<dbReference type="PANTHER" id="PTHR43806">
    <property type="entry name" value="PEPTIDASE S8"/>
    <property type="match status" value="1"/>
</dbReference>
<evidence type="ECO:0000313" key="6">
    <source>
        <dbReference type="EMBL" id="KKK66287.1"/>
    </source>
</evidence>
<dbReference type="PROSITE" id="PS00136">
    <property type="entry name" value="SUBTILASE_ASP"/>
    <property type="match status" value="1"/>
</dbReference>
<dbReference type="SUPFAM" id="SSF52743">
    <property type="entry name" value="Subtilisin-like"/>
    <property type="match status" value="1"/>
</dbReference>
<proteinExistence type="inferred from homology"/>
<sequence length="372" mass="38906">VIDSVFRNNQASASGGGIFFLGSDQDYDYESVVANCLITDNISGYDGGGVSVNWYSDIDIVNTTIADNIVTSLKSFGGGLFTSYSSVTDVIDSIIWDNTAFSGSQVAVGGGDLFFPFPASVTISYSDIGPDLDPNAPSQGDIGDVPIGSLSYPSSGAVITDSDAIYGDLNADGTAKIIVTLVEPSSAKGVNWNIDVSADVLRDEVYQLQDQVLNMTSGQTPFQQGPNFTLRHRFVNQAGFSGEVTQTGLDELLANPLVAFIEPVRELEFSLAQAIPLANALETRPVFDGSGVSVAIVDSGVDYTHPRLGGGFFPNDKVIGGYDTAEDDADPMPAGVAHGTACAGIAAGDLGEFEDYIGAAGDSSQKEIKEQI</sequence>
<dbReference type="InterPro" id="IPR015500">
    <property type="entry name" value="Peptidase_S8_subtilisin-rel"/>
</dbReference>
<dbReference type="InterPro" id="IPR050131">
    <property type="entry name" value="Peptidase_S8_subtilisin-like"/>
</dbReference>
<dbReference type="InterPro" id="IPR023827">
    <property type="entry name" value="Peptidase_S8_Asp-AS"/>
</dbReference>
<protein>
    <recommendedName>
        <fullName evidence="5">Peptidase S8/S53 domain-containing protein</fullName>
    </recommendedName>
</protein>
<feature type="non-terminal residue" evidence="6">
    <location>
        <position position="1"/>
    </location>
</feature>
<dbReference type="Gene3D" id="3.40.50.200">
    <property type="entry name" value="Peptidase S8/S53 domain"/>
    <property type="match status" value="1"/>
</dbReference>
<dbReference type="GO" id="GO:0006508">
    <property type="term" value="P:proteolysis"/>
    <property type="evidence" value="ECO:0007669"/>
    <property type="project" value="UniProtKB-KW"/>
</dbReference>
<dbReference type="AlphaFoldDB" id="A0A0F8XAV3"/>
<feature type="non-terminal residue" evidence="6">
    <location>
        <position position="372"/>
    </location>
</feature>
<keyword evidence="2" id="KW-0645">Protease</keyword>
<comment type="caution">
    <text evidence="6">The sequence shown here is derived from an EMBL/GenBank/DDBJ whole genome shotgun (WGS) entry which is preliminary data.</text>
</comment>
<dbReference type="GO" id="GO:0004252">
    <property type="term" value="F:serine-type endopeptidase activity"/>
    <property type="evidence" value="ECO:0007669"/>
    <property type="project" value="InterPro"/>
</dbReference>
<dbReference type="Pfam" id="PF00082">
    <property type="entry name" value="Peptidase_S8"/>
    <property type="match status" value="1"/>
</dbReference>
<dbReference type="PROSITE" id="PS51892">
    <property type="entry name" value="SUBTILASE"/>
    <property type="match status" value="1"/>
</dbReference>
<dbReference type="PANTHER" id="PTHR43806:SF11">
    <property type="entry name" value="CEREVISIN-RELATED"/>
    <property type="match status" value="1"/>
</dbReference>
<accession>A0A0F8XAV3</accession>
<dbReference type="SUPFAM" id="SSF51126">
    <property type="entry name" value="Pectin lyase-like"/>
    <property type="match status" value="1"/>
</dbReference>
<dbReference type="PRINTS" id="PR00723">
    <property type="entry name" value="SUBTILISIN"/>
</dbReference>
<name>A0A0F8XAV3_9ZZZZ</name>
<dbReference type="InterPro" id="IPR036852">
    <property type="entry name" value="Peptidase_S8/S53_dom_sf"/>
</dbReference>